<dbReference type="GO" id="GO:0016491">
    <property type="term" value="F:oxidoreductase activity"/>
    <property type="evidence" value="ECO:0007669"/>
    <property type="project" value="InterPro"/>
</dbReference>
<dbReference type="PANTHER" id="PTHR43677">
    <property type="entry name" value="SHORT-CHAIN DEHYDROGENASE/REDUCTASE"/>
    <property type="match status" value="1"/>
</dbReference>
<dbReference type="Pfam" id="PF08240">
    <property type="entry name" value="ADH_N"/>
    <property type="match status" value="1"/>
</dbReference>
<dbReference type="STRING" id="1907.SGLAU_31920"/>
<dbReference type="SUPFAM" id="SSF51735">
    <property type="entry name" value="NAD(P)-binding Rossmann-fold domains"/>
    <property type="match status" value="1"/>
</dbReference>
<dbReference type="KEGG" id="sgu:SGLAU_31920"/>
<evidence type="ECO:0000313" key="2">
    <source>
        <dbReference type="EMBL" id="AIS02318.1"/>
    </source>
</evidence>
<dbReference type="Pfam" id="PF00107">
    <property type="entry name" value="ADH_zinc_N"/>
    <property type="match status" value="1"/>
</dbReference>
<evidence type="ECO:0000259" key="1">
    <source>
        <dbReference type="SMART" id="SM00829"/>
    </source>
</evidence>
<dbReference type="HOGENOM" id="CLU_026673_3_3_11"/>
<dbReference type="EMBL" id="CP009438">
    <property type="protein sequence ID" value="AIS02318.1"/>
    <property type="molecule type" value="Genomic_DNA"/>
</dbReference>
<gene>
    <name evidence="2" type="ORF">SGLAU_31920</name>
</gene>
<organism evidence="2 3">
    <name type="scientific">Streptomyces glaucescens</name>
    <dbReference type="NCBI Taxonomy" id="1907"/>
    <lineage>
        <taxon>Bacteria</taxon>
        <taxon>Bacillati</taxon>
        <taxon>Actinomycetota</taxon>
        <taxon>Actinomycetes</taxon>
        <taxon>Kitasatosporales</taxon>
        <taxon>Streptomycetaceae</taxon>
        <taxon>Streptomyces</taxon>
    </lineage>
</organism>
<proteinExistence type="predicted"/>
<dbReference type="PANTHER" id="PTHR43677:SF4">
    <property type="entry name" value="QUINONE OXIDOREDUCTASE-LIKE PROTEIN 2"/>
    <property type="match status" value="1"/>
</dbReference>
<dbReference type="CDD" id="cd08270">
    <property type="entry name" value="MDR4"/>
    <property type="match status" value="1"/>
</dbReference>
<evidence type="ECO:0000313" key="3">
    <source>
        <dbReference type="Proteomes" id="UP000029482"/>
    </source>
</evidence>
<accession>A0A089XEB7</accession>
<dbReference type="InterPro" id="IPR051397">
    <property type="entry name" value="Zn-ADH-like_protein"/>
</dbReference>
<name>A0A089XEB7_STRGA</name>
<dbReference type="InterPro" id="IPR020843">
    <property type="entry name" value="ER"/>
</dbReference>
<dbReference type="InterPro" id="IPR011032">
    <property type="entry name" value="GroES-like_sf"/>
</dbReference>
<dbReference type="InterPro" id="IPR036291">
    <property type="entry name" value="NAD(P)-bd_dom_sf"/>
</dbReference>
<dbReference type="SUPFAM" id="SSF50129">
    <property type="entry name" value="GroES-like"/>
    <property type="match status" value="1"/>
</dbReference>
<dbReference type="Gene3D" id="3.90.180.10">
    <property type="entry name" value="Medium-chain alcohol dehydrogenases, catalytic domain"/>
    <property type="match status" value="1"/>
</dbReference>
<dbReference type="SMART" id="SM00829">
    <property type="entry name" value="PKS_ER"/>
    <property type="match status" value="1"/>
</dbReference>
<dbReference type="InterPro" id="IPR013149">
    <property type="entry name" value="ADH-like_C"/>
</dbReference>
<dbReference type="Gene3D" id="3.40.50.720">
    <property type="entry name" value="NAD(P)-binding Rossmann-like Domain"/>
    <property type="match status" value="1"/>
</dbReference>
<protein>
    <submittedName>
        <fullName evidence="2">Oxidoreductase</fullName>
    </submittedName>
</protein>
<dbReference type="InterPro" id="IPR013154">
    <property type="entry name" value="ADH-like_N"/>
</dbReference>
<feature type="domain" description="Enoyl reductase (ER)" evidence="1">
    <location>
        <begin position="11"/>
        <end position="301"/>
    </location>
</feature>
<reference evidence="3" key="1">
    <citation type="journal article" date="2015" name="J. Biotechnol.">
        <title>Complete genome sequence of the actinobacterium Streptomyces glaucescens GLA.O (DSM 40922) consisting of a linear chromosome and one linear plasmid.</title>
        <authorList>
            <person name="Ortseifen V."/>
            <person name="Winkler A."/>
            <person name="Albersmeier A."/>
            <person name="Wendler S."/>
            <person name="Puhler A."/>
            <person name="Kalinowski J."/>
            <person name="Ruckert C."/>
        </authorList>
    </citation>
    <scope>NUCLEOTIDE SEQUENCE [LARGE SCALE GENOMIC DNA]</scope>
    <source>
        <strain evidence="3">DSM 40922 / GLA O</strain>
    </source>
</reference>
<dbReference type="AlphaFoldDB" id="A0A089XEB7"/>
<dbReference type="OrthoDB" id="3813297at2"/>
<dbReference type="eggNOG" id="COG0604">
    <property type="taxonomic scope" value="Bacteria"/>
</dbReference>
<keyword evidence="3" id="KW-1185">Reference proteome</keyword>
<dbReference type="Proteomes" id="UP000029482">
    <property type="component" value="Chromosome"/>
</dbReference>
<dbReference type="RefSeq" id="WP_078957985.1">
    <property type="nucleotide sequence ID" value="NZ_CP009438.1"/>
</dbReference>
<sequence>MSVRALVVDPSASAAVRLAEVPDPVPGPDQVLVDVSHASLNYGDLNDARSGRVPLGAVLGSDAAGVVVQAAADGTGPAVGTQVVALTTGAFAERVAIDVGALAEVPKGLDLAKAVALPVAGVAALRSLRAAGLGPDKRVLVTGASGGVGRFAVQLAARAGAHVTASVGSAARGEGLAEAGADEVLIGLEGLRRPVDVVIDSVGGPQLVAAWNLLAPGGSVQSVGWTSGEPAAFPPYATVGPAKSLTSFVIEGDVGADLAVLTGLAAEGSLTVEIGWQGSWARFEEAAEALRGRRISGKAVLEVASGQLQAPLPSPQD</sequence>